<organism evidence="3">
    <name type="scientific">Schistocephalus solidus</name>
    <name type="common">Tapeworm</name>
    <dbReference type="NCBI Taxonomy" id="70667"/>
    <lineage>
        <taxon>Eukaryota</taxon>
        <taxon>Metazoa</taxon>
        <taxon>Spiralia</taxon>
        <taxon>Lophotrochozoa</taxon>
        <taxon>Platyhelminthes</taxon>
        <taxon>Cestoda</taxon>
        <taxon>Eucestoda</taxon>
        <taxon>Diphyllobothriidea</taxon>
        <taxon>Diphyllobothriidae</taxon>
        <taxon>Schistocephalus</taxon>
    </lineage>
</organism>
<evidence type="ECO:0000313" key="2">
    <source>
        <dbReference type="Proteomes" id="UP000275846"/>
    </source>
</evidence>
<reference evidence="1 2" key="2">
    <citation type="submission" date="2018-11" db="EMBL/GenBank/DDBJ databases">
        <authorList>
            <consortium name="Pathogen Informatics"/>
        </authorList>
    </citation>
    <scope>NUCLEOTIDE SEQUENCE [LARGE SCALE GENOMIC DNA]</scope>
    <source>
        <strain evidence="1 2">NST_G2</strain>
    </source>
</reference>
<sequence length="113" mass="11963">MLFTDIPCELALLDSFGPNAMITHQLYLLSPKMPLTSFYSNLPGVHVGVSHHPINSTTTSATAATMTTIVASTVTTSEITTNTLPLTTTTTTESATTKLSCVTSRSLGGWQIT</sequence>
<dbReference type="WBParaSite" id="SSLN_0001930601-mRNA-1">
    <property type="protein sequence ID" value="SSLN_0001930601-mRNA-1"/>
    <property type="gene ID" value="SSLN_0001930601"/>
</dbReference>
<accession>A0A183TQ59</accession>
<protein>
    <submittedName>
        <fullName evidence="1 3">Uncharacterized protein</fullName>
    </submittedName>
</protein>
<dbReference type="EMBL" id="UYSU01044825">
    <property type="protein sequence ID" value="VDM04993.1"/>
    <property type="molecule type" value="Genomic_DNA"/>
</dbReference>
<dbReference type="AlphaFoldDB" id="A0A183TQ59"/>
<evidence type="ECO:0000313" key="1">
    <source>
        <dbReference type="EMBL" id="VDM04993.1"/>
    </source>
</evidence>
<reference evidence="3" key="1">
    <citation type="submission" date="2016-06" db="UniProtKB">
        <authorList>
            <consortium name="WormBaseParasite"/>
        </authorList>
    </citation>
    <scope>IDENTIFICATION</scope>
</reference>
<name>A0A183TQ59_SCHSO</name>
<evidence type="ECO:0000313" key="3">
    <source>
        <dbReference type="WBParaSite" id="SSLN_0001930601-mRNA-1"/>
    </source>
</evidence>
<proteinExistence type="predicted"/>
<dbReference type="Proteomes" id="UP000275846">
    <property type="component" value="Unassembled WGS sequence"/>
</dbReference>
<gene>
    <name evidence="1" type="ORF">SSLN_LOCUS18607</name>
</gene>
<keyword evidence="2" id="KW-1185">Reference proteome</keyword>